<protein>
    <submittedName>
        <fullName evidence="2">Uncharacterized protein</fullName>
    </submittedName>
</protein>
<keyword evidence="3" id="KW-1185">Reference proteome</keyword>
<name>A0ABV5DXP7_9ACTN</name>
<dbReference type="EMBL" id="JAYMRS010000005">
    <property type="protein sequence ID" value="MFB8769363.1"/>
    <property type="molecule type" value="Genomic_DNA"/>
</dbReference>
<gene>
    <name evidence="2" type="ORF">VSQ78_16775</name>
</gene>
<feature type="transmembrane region" description="Helical" evidence="1">
    <location>
        <begin position="6"/>
        <end position="30"/>
    </location>
</feature>
<proteinExistence type="predicted"/>
<keyword evidence="1" id="KW-0472">Membrane</keyword>
<keyword evidence="1" id="KW-0812">Transmembrane</keyword>
<keyword evidence="1" id="KW-1133">Transmembrane helix</keyword>
<sequence>METTFIVLILVGIVLLGLSAGFLLAISIGIRRQDRRGGYRSLRDEELDSTLGNTGRYICGLRFRERRPTAAPFTAPSEDRAPTAV</sequence>
<reference evidence="2 3" key="1">
    <citation type="submission" date="2024-01" db="EMBL/GenBank/DDBJ databases">
        <title>Genome mining of biosynthetic gene clusters to explore secondary metabolites of Streptomyces sp.</title>
        <authorList>
            <person name="Baig A."/>
            <person name="Ajitkumar Shintre N."/>
            <person name="Kumar H."/>
            <person name="Anbarasu A."/>
            <person name="Ramaiah S."/>
        </authorList>
    </citation>
    <scope>NUCLEOTIDE SEQUENCE [LARGE SCALE GENOMIC DNA]</scope>
    <source>
        <strain evidence="2 3">A01</strain>
    </source>
</reference>
<evidence type="ECO:0000313" key="3">
    <source>
        <dbReference type="Proteomes" id="UP001585053"/>
    </source>
</evidence>
<dbReference type="Proteomes" id="UP001585053">
    <property type="component" value="Unassembled WGS sequence"/>
</dbReference>
<dbReference type="RefSeq" id="WP_014913118.1">
    <property type="nucleotide sequence ID" value="NZ_JAYMRS010000005.1"/>
</dbReference>
<accession>A0ABV5DXP7</accession>
<evidence type="ECO:0000313" key="2">
    <source>
        <dbReference type="EMBL" id="MFB8769363.1"/>
    </source>
</evidence>
<evidence type="ECO:0000256" key="1">
    <source>
        <dbReference type="SAM" id="Phobius"/>
    </source>
</evidence>
<organism evidence="2 3">
    <name type="scientific">Nocardiopsis alba</name>
    <dbReference type="NCBI Taxonomy" id="53437"/>
    <lineage>
        <taxon>Bacteria</taxon>
        <taxon>Bacillati</taxon>
        <taxon>Actinomycetota</taxon>
        <taxon>Actinomycetes</taxon>
        <taxon>Streptosporangiales</taxon>
        <taxon>Nocardiopsidaceae</taxon>
        <taxon>Nocardiopsis</taxon>
    </lineage>
</organism>
<comment type="caution">
    <text evidence="2">The sequence shown here is derived from an EMBL/GenBank/DDBJ whole genome shotgun (WGS) entry which is preliminary data.</text>
</comment>